<accession>A0AAU7CGI5</accession>
<dbReference type="AlphaFoldDB" id="A0AAU7CGI5"/>
<gene>
    <name evidence="1" type="ORF">V5E97_38000</name>
</gene>
<reference evidence="1" key="1">
    <citation type="submission" date="2024-05" db="EMBL/GenBank/DDBJ databases">
        <title>Planctomycetes of the genus Singulisphaera possess chitinolytic capabilities.</title>
        <authorList>
            <person name="Ivanova A."/>
        </authorList>
    </citation>
    <scope>NUCLEOTIDE SEQUENCE</scope>
    <source>
        <strain evidence="1">Ch08T</strain>
    </source>
</reference>
<protein>
    <submittedName>
        <fullName evidence="1">Uncharacterized protein</fullName>
    </submittedName>
</protein>
<name>A0AAU7CGI5_9BACT</name>
<dbReference type="RefSeq" id="WP_406696797.1">
    <property type="nucleotide sequence ID" value="NZ_CP155447.1"/>
</dbReference>
<organism evidence="1">
    <name type="scientific">Singulisphaera sp. Ch08</name>
    <dbReference type="NCBI Taxonomy" id="3120278"/>
    <lineage>
        <taxon>Bacteria</taxon>
        <taxon>Pseudomonadati</taxon>
        <taxon>Planctomycetota</taxon>
        <taxon>Planctomycetia</taxon>
        <taxon>Isosphaerales</taxon>
        <taxon>Isosphaeraceae</taxon>
        <taxon>Singulisphaera</taxon>
    </lineage>
</organism>
<proteinExistence type="predicted"/>
<evidence type="ECO:0000313" key="1">
    <source>
        <dbReference type="EMBL" id="XBH04052.1"/>
    </source>
</evidence>
<dbReference type="EMBL" id="CP155447">
    <property type="protein sequence ID" value="XBH04052.1"/>
    <property type="molecule type" value="Genomic_DNA"/>
</dbReference>
<sequence>MSRRQSQITMQPPDSPIEVGAGQVGVNQAAWRHCQEQQVKRVEPVLPGNEASSEDWDGLGMAYPRWRAIPSG</sequence>